<proteinExistence type="predicted"/>
<name>A0AAV7PCF7_PLEWA</name>
<dbReference type="Proteomes" id="UP001066276">
    <property type="component" value="Chromosome 7"/>
</dbReference>
<protein>
    <submittedName>
        <fullName evidence="2">Uncharacterized protein</fullName>
    </submittedName>
</protein>
<reference evidence="2" key="1">
    <citation type="journal article" date="2022" name="bioRxiv">
        <title>Sequencing and chromosome-scale assembly of the giantPleurodeles waltlgenome.</title>
        <authorList>
            <person name="Brown T."/>
            <person name="Elewa A."/>
            <person name="Iarovenko S."/>
            <person name="Subramanian E."/>
            <person name="Araus A.J."/>
            <person name="Petzold A."/>
            <person name="Susuki M."/>
            <person name="Suzuki K.-i.T."/>
            <person name="Hayashi T."/>
            <person name="Toyoda A."/>
            <person name="Oliveira C."/>
            <person name="Osipova E."/>
            <person name="Leigh N.D."/>
            <person name="Simon A."/>
            <person name="Yun M.H."/>
        </authorList>
    </citation>
    <scope>NUCLEOTIDE SEQUENCE</scope>
    <source>
        <strain evidence="2">20211129_DDA</strain>
        <tissue evidence="2">Liver</tissue>
    </source>
</reference>
<gene>
    <name evidence="2" type="ORF">NDU88_002970</name>
</gene>
<keyword evidence="3" id="KW-1185">Reference proteome</keyword>
<feature type="region of interest" description="Disordered" evidence="1">
    <location>
        <begin position="1"/>
        <end position="71"/>
    </location>
</feature>
<evidence type="ECO:0000313" key="3">
    <source>
        <dbReference type="Proteomes" id="UP001066276"/>
    </source>
</evidence>
<evidence type="ECO:0000256" key="1">
    <source>
        <dbReference type="SAM" id="MobiDB-lite"/>
    </source>
</evidence>
<feature type="compositionally biased region" description="Pro residues" evidence="1">
    <location>
        <begin position="60"/>
        <end position="71"/>
    </location>
</feature>
<organism evidence="2 3">
    <name type="scientific">Pleurodeles waltl</name>
    <name type="common">Iberian ribbed newt</name>
    <dbReference type="NCBI Taxonomy" id="8319"/>
    <lineage>
        <taxon>Eukaryota</taxon>
        <taxon>Metazoa</taxon>
        <taxon>Chordata</taxon>
        <taxon>Craniata</taxon>
        <taxon>Vertebrata</taxon>
        <taxon>Euteleostomi</taxon>
        <taxon>Amphibia</taxon>
        <taxon>Batrachia</taxon>
        <taxon>Caudata</taxon>
        <taxon>Salamandroidea</taxon>
        <taxon>Salamandridae</taxon>
        <taxon>Pleurodelinae</taxon>
        <taxon>Pleurodeles</taxon>
    </lineage>
</organism>
<evidence type="ECO:0000313" key="2">
    <source>
        <dbReference type="EMBL" id="KAJ1124519.1"/>
    </source>
</evidence>
<dbReference type="EMBL" id="JANPWB010000011">
    <property type="protein sequence ID" value="KAJ1124519.1"/>
    <property type="molecule type" value="Genomic_DNA"/>
</dbReference>
<dbReference type="AlphaFoldDB" id="A0AAV7PCF7"/>
<comment type="caution">
    <text evidence="2">The sequence shown here is derived from an EMBL/GenBank/DDBJ whole genome shotgun (WGS) entry which is preliminary data.</text>
</comment>
<sequence length="71" mass="6955">MAGPQGHKGSPGALTSGGQRTKSRTRAPELKPEGEATPGQVDSQGRTPGDTAGWRKGVPAPGPGVGPAGTP</sequence>
<accession>A0AAV7PCF7</accession>